<organism evidence="2 3">
    <name type="scientific">Rhipicephalus microplus</name>
    <name type="common">Cattle tick</name>
    <name type="synonym">Boophilus microplus</name>
    <dbReference type="NCBI Taxonomy" id="6941"/>
    <lineage>
        <taxon>Eukaryota</taxon>
        <taxon>Metazoa</taxon>
        <taxon>Ecdysozoa</taxon>
        <taxon>Arthropoda</taxon>
        <taxon>Chelicerata</taxon>
        <taxon>Arachnida</taxon>
        <taxon>Acari</taxon>
        <taxon>Parasitiformes</taxon>
        <taxon>Ixodida</taxon>
        <taxon>Ixodoidea</taxon>
        <taxon>Ixodidae</taxon>
        <taxon>Rhipicephalinae</taxon>
        <taxon>Rhipicephalus</taxon>
        <taxon>Boophilus</taxon>
    </lineage>
</organism>
<accession>A0A9J6DM28</accession>
<proteinExistence type="predicted"/>
<dbReference type="Proteomes" id="UP000821866">
    <property type="component" value="Chromosome 6"/>
</dbReference>
<keyword evidence="3" id="KW-1185">Reference proteome</keyword>
<sequence>MCDTSYCRRRGGPLEIVLAPIASLRFGDALPSGDCYATLDGRRPIASLVGDGLCDDAAQRLWMKTATGYAFHFRFRHYSASFPRSREIAQCCVHTQTGIRAISSTPSAAGVRAQDSNGGALHRDVAGLLFVRLAPLNQQPRLSCGGWVTPEEYVSGCGIMAGLAGMGALRGRIPRLRRASSLYQVLFRVDRRRDVIHGGGSRHSSSRGAGASVACG</sequence>
<evidence type="ECO:0000313" key="2">
    <source>
        <dbReference type="EMBL" id="KAH8023236.1"/>
    </source>
</evidence>
<reference evidence="2" key="1">
    <citation type="journal article" date="2020" name="Cell">
        <title>Large-Scale Comparative Analyses of Tick Genomes Elucidate Their Genetic Diversity and Vector Capacities.</title>
        <authorList>
            <consortium name="Tick Genome and Microbiome Consortium (TIGMIC)"/>
            <person name="Jia N."/>
            <person name="Wang J."/>
            <person name="Shi W."/>
            <person name="Du L."/>
            <person name="Sun Y."/>
            <person name="Zhan W."/>
            <person name="Jiang J.F."/>
            <person name="Wang Q."/>
            <person name="Zhang B."/>
            <person name="Ji P."/>
            <person name="Bell-Sakyi L."/>
            <person name="Cui X.M."/>
            <person name="Yuan T.T."/>
            <person name="Jiang B.G."/>
            <person name="Yang W.F."/>
            <person name="Lam T.T."/>
            <person name="Chang Q.C."/>
            <person name="Ding S.J."/>
            <person name="Wang X.J."/>
            <person name="Zhu J.G."/>
            <person name="Ruan X.D."/>
            <person name="Zhao L."/>
            <person name="Wei J.T."/>
            <person name="Ye R.Z."/>
            <person name="Que T.C."/>
            <person name="Du C.H."/>
            <person name="Zhou Y.H."/>
            <person name="Cheng J.X."/>
            <person name="Dai P.F."/>
            <person name="Guo W.B."/>
            <person name="Han X.H."/>
            <person name="Huang E.J."/>
            <person name="Li L.F."/>
            <person name="Wei W."/>
            <person name="Gao Y.C."/>
            <person name="Liu J.Z."/>
            <person name="Shao H.Z."/>
            <person name="Wang X."/>
            <person name="Wang C.C."/>
            <person name="Yang T.C."/>
            <person name="Huo Q.B."/>
            <person name="Li W."/>
            <person name="Chen H.Y."/>
            <person name="Chen S.E."/>
            <person name="Zhou L.G."/>
            <person name="Ni X.B."/>
            <person name="Tian J.H."/>
            <person name="Sheng Y."/>
            <person name="Liu T."/>
            <person name="Pan Y.S."/>
            <person name="Xia L.Y."/>
            <person name="Li J."/>
            <person name="Zhao F."/>
            <person name="Cao W.C."/>
        </authorList>
    </citation>
    <scope>NUCLEOTIDE SEQUENCE</scope>
    <source>
        <strain evidence="2">Rmic-2018</strain>
    </source>
</reference>
<name>A0A9J6DM28_RHIMP</name>
<dbReference type="EMBL" id="JABSTU010000008">
    <property type="protein sequence ID" value="KAH8023236.1"/>
    <property type="molecule type" value="Genomic_DNA"/>
</dbReference>
<protein>
    <submittedName>
        <fullName evidence="2">Uncharacterized protein</fullName>
    </submittedName>
</protein>
<comment type="caution">
    <text evidence="2">The sequence shown here is derived from an EMBL/GenBank/DDBJ whole genome shotgun (WGS) entry which is preliminary data.</text>
</comment>
<feature type="compositionally biased region" description="Low complexity" evidence="1">
    <location>
        <begin position="202"/>
        <end position="216"/>
    </location>
</feature>
<evidence type="ECO:0000256" key="1">
    <source>
        <dbReference type="SAM" id="MobiDB-lite"/>
    </source>
</evidence>
<dbReference type="AlphaFoldDB" id="A0A9J6DM28"/>
<reference evidence="2" key="2">
    <citation type="submission" date="2021-09" db="EMBL/GenBank/DDBJ databases">
        <authorList>
            <person name="Jia N."/>
            <person name="Wang J."/>
            <person name="Shi W."/>
            <person name="Du L."/>
            <person name="Sun Y."/>
            <person name="Zhan W."/>
            <person name="Jiang J."/>
            <person name="Wang Q."/>
            <person name="Zhang B."/>
            <person name="Ji P."/>
            <person name="Sakyi L.B."/>
            <person name="Cui X."/>
            <person name="Yuan T."/>
            <person name="Jiang B."/>
            <person name="Yang W."/>
            <person name="Lam T.T.-Y."/>
            <person name="Chang Q."/>
            <person name="Ding S."/>
            <person name="Wang X."/>
            <person name="Zhu J."/>
            <person name="Ruan X."/>
            <person name="Zhao L."/>
            <person name="Wei J."/>
            <person name="Que T."/>
            <person name="Du C."/>
            <person name="Cheng J."/>
            <person name="Dai P."/>
            <person name="Han X."/>
            <person name="Huang E."/>
            <person name="Gao Y."/>
            <person name="Liu J."/>
            <person name="Shao H."/>
            <person name="Ye R."/>
            <person name="Li L."/>
            <person name="Wei W."/>
            <person name="Wang X."/>
            <person name="Wang C."/>
            <person name="Huo Q."/>
            <person name="Li W."/>
            <person name="Guo W."/>
            <person name="Chen H."/>
            <person name="Chen S."/>
            <person name="Zhou L."/>
            <person name="Zhou L."/>
            <person name="Ni X."/>
            <person name="Tian J."/>
            <person name="Zhou Y."/>
            <person name="Sheng Y."/>
            <person name="Liu T."/>
            <person name="Pan Y."/>
            <person name="Xia L."/>
            <person name="Li J."/>
            <person name="Zhao F."/>
            <person name="Cao W."/>
        </authorList>
    </citation>
    <scope>NUCLEOTIDE SEQUENCE</scope>
    <source>
        <strain evidence="2">Rmic-2018</strain>
        <tissue evidence="2">Larvae</tissue>
    </source>
</reference>
<evidence type="ECO:0000313" key="3">
    <source>
        <dbReference type="Proteomes" id="UP000821866"/>
    </source>
</evidence>
<feature type="region of interest" description="Disordered" evidence="1">
    <location>
        <begin position="197"/>
        <end position="216"/>
    </location>
</feature>
<gene>
    <name evidence="2" type="ORF">HPB51_011679</name>
</gene>